<keyword evidence="2" id="KW-1185">Reference proteome</keyword>
<accession>A0ABT3R4T6</accession>
<evidence type="ECO:0000313" key="1">
    <source>
        <dbReference type="EMBL" id="MCX2724012.1"/>
    </source>
</evidence>
<proteinExistence type="predicted"/>
<name>A0ABT3R4T6_9HYPH</name>
<dbReference type="Proteomes" id="UP001300261">
    <property type="component" value="Unassembled WGS sequence"/>
</dbReference>
<organism evidence="1 2">
    <name type="scientific">Roseibium salinum</name>
    <dbReference type="NCBI Taxonomy" id="1604349"/>
    <lineage>
        <taxon>Bacteria</taxon>
        <taxon>Pseudomonadati</taxon>
        <taxon>Pseudomonadota</taxon>
        <taxon>Alphaproteobacteria</taxon>
        <taxon>Hyphomicrobiales</taxon>
        <taxon>Stappiaceae</taxon>
        <taxon>Roseibium</taxon>
    </lineage>
</organism>
<reference evidence="1 2" key="1">
    <citation type="journal article" date="2016" name="Int. J. Syst. Evol. Microbiol.">
        <title>Labrenzia salina sp. nov., isolated from the rhizosphere of the halophyte Arthrocnemum macrostachyum.</title>
        <authorList>
            <person name="Camacho M."/>
            <person name="Redondo-Gomez S."/>
            <person name="Rodriguez-Llorente I."/>
            <person name="Rohde M."/>
            <person name="Sproer C."/>
            <person name="Schumann P."/>
            <person name="Klenk H.P."/>
            <person name="Montero-Calasanz M.D.C."/>
        </authorList>
    </citation>
    <scope>NUCLEOTIDE SEQUENCE [LARGE SCALE GENOMIC DNA]</scope>
    <source>
        <strain evidence="1 2">DSM 29163</strain>
    </source>
</reference>
<dbReference type="EMBL" id="JAPEVI010000003">
    <property type="protein sequence ID" value="MCX2724012.1"/>
    <property type="molecule type" value="Genomic_DNA"/>
</dbReference>
<comment type="caution">
    <text evidence="1">The sequence shown here is derived from an EMBL/GenBank/DDBJ whole genome shotgun (WGS) entry which is preliminary data.</text>
</comment>
<sequence length="42" mass="4690">MATMGDMEGAMLADETAREVDVVMNLAEEADFYGYVLKQFAR</sequence>
<dbReference type="RefSeq" id="WP_265963760.1">
    <property type="nucleotide sequence ID" value="NZ_JAPEVI010000003.1"/>
</dbReference>
<protein>
    <submittedName>
        <fullName evidence="1">Uncharacterized protein</fullName>
    </submittedName>
</protein>
<evidence type="ECO:0000313" key="2">
    <source>
        <dbReference type="Proteomes" id="UP001300261"/>
    </source>
</evidence>
<gene>
    <name evidence="1" type="ORF">ON753_16790</name>
</gene>